<dbReference type="AlphaFoldDB" id="A0A3U7KFP1"/>
<protein>
    <submittedName>
        <fullName evidence="1">C1 repressor inactivator</fullName>
    </submittedName>
</protein>
<accession>A0A3U7KFP1</accession>
<dbReference type="Proteomes" id="UP000839588">
    <property type="component" value="Unassembled WGS sequence"/>
</dbReference>
<evidence type="ECO:0000313" key="1">
    <source>
        <dbReference type="EMBL" id="ECI7252957.1"/>
    </source>
</evidence>
<comment type="caution">
    <text evidence="1">The sequence shown here is derived from an EMBL/GenBank/DDBJ whole genome shotgun (WGS) entry which is preliminary data.</text>
</comment>
<reference evidence="1" key="1">
    <citation type="submission" date="2019-02" db="EMBL/GenBank/DDBJ databases">
        <authorList>
            <person name="Ashton P.M."/>
            <person name="Dallman T."/>
            <person name="Nair S."/>
            <person name="De Pinna E."/>
            <person name="Peters T."/>
            <person name="Grant K."/>
        </authorList>
    </citation>
    <scope>NUCLEOTIDE SEQUENCE [LARGE SCALE GENOMIC DNA]</scope>
    <source>
        <strain evidence="1">474895</strain>
    </source>
</reference>
<organism evidence="1">
    <name type="scientific">Salmonella enterica I</name>
    <dbReference type="NCBI Taxonomy" id="59201"/>
    <lineage>
        <taxon>Bacteria</taxon>
        <taxon>Pseudomonadati</taxon>
        <taxon>Pseudomonadota</taxon>
        <taxon>Gammaproteobacteria</taxon>
        <taxon>Enterobacterales</taxon>
        <taxon>Enterobacteriaceae</taxon>
        <taxon>Salmonella</taxon>
    </lineage>
</organism>
<proteinExistence type="predicted"/>
<gene>
    <name evidence="1" type="ORF">EWC36_24365</name>
</gene>
<dbReference type="RefSeq" id="WP_112918712.1">
    <property type="nucleotide sequence ID" value="NZ_JBNDEL010000002.1"/>
</dbReference>
<sequence>MAFIPPTIDDVRHCSNALSVDPAETDAALAIAEHYSKISNQEYRITQDDLDDLTDTIEYLMATNQPDSQ</sequence>
<dbReference type="EMBL" id="AAIWBA010000047">
    <property type="protein sequence ID" value="ECI7252957.1"/>
    <property type="molecule type" value="Genomic_DNA"/>
</dbReference>
<name>A0A3U7KFP1_SALET</name>